<name>A0A3N0CPL0_9ACTN</name>
<evidence type="ECO:0000259" key="1">
    <source>
        <dbReference type="Pfam" id="PF13280"/>
    </source>
</evidence>
<organism evidence="3 4">
    <name type="scientific">Nocardioides marmoriginsengisoli</name>
    <dbReference type="NCBI Taxonomy" id="661483"/>
    <lineage>
        <taxon>Bacteria</taxon>
        <taxon>Bacillati</taxon>
        <taxon>Actinomycetota</taxon>
        <taxon>Actinomycetes</taxon>
        <taxon>Propionibacteriales</taxon>
        <taxon>Nocardioidaceae</taxon>
        <taxon>Nocardioides</taxon>
    </lineage>
</organism>
<evidence type="ECO:0000313" key="4">
    <source>
        <dbReference type="Proteomes" id="UP000267128"/>
    </source>
</evidence>
<protein>
    <submittedName>
        <fullName evidence="3">WYL domain-containing protein</fullName>
    </submittedName>
</protein>
<dbReference type="InterPro" id="IPR026881">
    <property type="entry name" value="WYL_dom"/>
</dbReference>
<proteinExistence type="predicted"/>
<comment type="caution">
    <text evidence="3">The sequence shown here is derived from an EMBL/GenBank/DDBJ whole genome shotgun (WGS) entry which is preliminary data.</text>
</comment>
<keyword evidence="4" id="KW-1185">Reference proteome</keyword>
<feature type="domain" description="WCX" evidence="2">
    <location>
        <begin position="212"/>
        <end position="285"/>
    </location>
</feature>
<sequence>MERLVRLVAVLHQAGRHGVAATNLAEIAGFDGEDTISQLGREFRHLRALGWQIDNVGGEGNHGIYRMVTVDNRIAVKLTPEQQAALLRAVLLVNRDDLVERLGLPASERPADVITAVPGDGDQAMSTVSEALRLGCILRFRYAGSLRTVHPESARTQNGTWYLRGHEDGSDVVKSFVISRMSEVAADATTPAVRLETSRHPGLNPMSWEIDPPVEVTLRAPAEFAPDVRRWLGAPASEREAGNDIELTYVVTHRAALRSRIYELGPRVQVLGPDEIRTELLDELAFMAGE</sequence>
<dbReference type="PROSITE" id="PS52050">
    <property type="entry name" value="WYL"/>
    <property type="match status" value="1"/>
</dbReference>
<gene>
    <name evidence="3" type="ORF">EFK50_05415</name>
</gene>
<reference evidence="3 4" key="1">
    <citation type="submission" date="2018-11" db="EMBL/GenBank/DDBJ databases">
        <authorList>
            <person name="Li F."/>
        </authorList>
    </citation>
    <scope>NUCLEOTIDE SEQUENCE [LARGE SCALE GENOMIC DNA]</scope>
    <source>
        <strain evidence="3 4">Gsoil 097</strain>
    </source>
</reference>
<evidence type="ECO:0000259" key="2">
    <source>
        <dbReference type="Pfam" id="PF25583"/>
    </source>
</evidence>
<dbReference type="Pfam" id="PF25583">
    <property type="entry name" value="WCX"/>
    <property type="match status" value="1"/>
</dbReference>
<dbReference type="InterPro" id="IPR057727">
    <property type="entry name" value="WCX_dom"/>
</dbReference>
<dbReference type="Pfam" id="PF13280">
    <property type="entry name" value="WYL"/>
    <property type="match status" value="1"/>
</dbReference>
<accession>A0A3N0CPL0</accession>
<feature type="domain" description="WYL" evidence="1">
    <location>
        <begin position="124"/>
        <end position="184"/>
    </location>
</feature>
<dbReference type="AlphaFoldDB" id="A0A3N0CPL0"/>
<evidence type="ECO:0000313" key="3">
    <source>
        <dbReference type="EMBL" id="RNL65395.1"/>
    </source>
</evidence>
<dbReference type="EMBL" id="RJSE01000003">
    <property type="protein sequence ID" value="RNL65395.1"/>
    <property type="molecule type" value="Genomic_DNA"/>
</dbReference>
<dbReference type="Proteomes" id="UP000267128">
    <property type="component" value="Unassembled WGS sequence"/>
</dbReference>